<feature type="binding site" evidence="11">
    <location>
        <position position="172"/>
    </location>
    <ligand>
        <name>pyridoxal 5'-phosphate</name>
        <dbReference type="ChEBI" id="CHEBI:597326"/>
    </ligand>
</feature>
<comment type="catalytic activity">
    <reaction evidence="10 11 12">
        <text>O-phospho-L-serine + 2-oxoglutarate = 3-phosphooxypyruvate + L-glutamate</text>
        <dbReference type="Rhea" id="RHEA:14329"/>
        <dbReference type="ChEBI" id="CHEBI:16810"/>
        <dbReference type="ChEBI" id="CHEBI:18110"/>
        <dbReference type="ChEBI" id="CHEBI:29985"/>
        <dbReference type="ChEBI" id="CHEBI:57524"/>
        <dbReference type="EC" id="2.6.1.52"/>
    </reaction>
</comment>
<dbReference type="EMBL" id="JBHUHO010000046">
    <property type="protein sequence ID" value="MFD2117652.1"/>
    <property type="molecule type" value="Genomic_DNA"/>
</dbReference>
<feature type="binding site" evidence="11">
    <location>
        <begin position="76"/>
        <end position="77"/>
    </location>
    <ligand>
        <name>pyridoxal 5'-phosphate</name>
        <dbReference type="ChEBI" id="CHEBI:597326"/>
    </ligand>
</feature>
<dbReference type="InterPro" id="IPR020578">
    <property type="entry name" value="Aminotrans_V_PyrdxlP_BS"/>
</dbReference>
<evidence type="ECO:0000256" key="5">
    <source>
        <dbReference type="ARBA" id="ARBA00022605"/>
    </source>
</evidence>
<protein>
    <recommendedName>
        <fullName evidence="11">Phosphoserine aminotransferase</fullName>
        <ecNumber evidence="11">2.6.1.52</ecNumber>
    </recommendedName>
    <alternativeName>
        <fullName evidence="11">Phosphohydroxythreonine aminotransferase</fullName>
        <shortName evidence="11">PSAT</shortName>
    </alternativeName>
</protein>
<comment type="caution">
    <text evidence="14">The sequence shown here is derived from an EMBL/GenBank/DDBJ whole genome shotgun (WGS) entry which is preliminary data.</text>
</comment>
<dbReference type="PANTHER" id="PTHR43247:SF1">
    <property type="entry name" value="PHOSPHOSERINE AMINOTRANSFERASE"/>
    <property type="match status" value="1"/>
</dbReference>
<evidence type="ECO:0000259" key="13">
    <source>
        <dbReference type="Pfam" id="PF00266"/>
    </source>
</evidence>
<feature type="modified residue" description="N6-(pyridoxal phosphate)lysine" evidence="11">
    <location>
        <position position="196"/>
    </location>
</feature>
<dbReference type="InterPro" id="IPR015422">
    <property type="entry name" value="PyrdxlP-dep_Trfase_small"/>
</dbReference>
<evidence type="ECO:0000256" key="2">
    <source>
        <dbReference type="ARBA" id="ARBA00005099"/>
    </source>
</evidence>
<feature type="domain" description="Aminotransferase class V" evidence="13">
    <location>
        <begin position="5"/>
        <end position="319"/>
    </location>
</feature>
<dbReference type="Pfam" id="PF00266">
    <property type="entry name" value="Aminotran_5"/>
    <property type="match status" value="1"/>
</dbReference>
<dbReference type="InterPro" id="IPR000192">
    <property type="entry name" value="Aminotrans_V_dom"/>
</dbReference>
<evidence type="ECO:0000256" key="10">
    <source>
        <dbReference type="ARBA" id="ARBA00049007"/>
    </source>
</evidence>
<dbReference type="SUPFAM" id="SSF53383">
    <property type="entry name" value="PLP-dependent transferases"/>
    <property type="match status" value="1"/>
</dbReference>
<gene>
    <name evidence="11 14" type="primary">serC</name>
    <name evidence="14" type="ORF">ACFSJH_18140</name>
</gene>
<comment type="subunit">
    <text evidence="11">Homodimer.</text>
</comment>
<feature type="binding site" evidence="11">
    <location>
        <position position="152"/>
    </location>
    <ligand>
        <name>pyridoxal 5'-phosphate</name>
        <dbReference type="ChEBI" id="CHEBI:597326"/>
    </ligand>
</feature>
<comment type="pathway">
    <text evidence="2 11 12">Amino-acid biosynthesis; L-serine biosynthesis; L-serine from 3-phospho-D-glycerate: step 2/3.</text>
</comment>
<keyword evidence="6 11" id="KW-0808">Transferase</keyword>
<dbReference type="HAMAP" id="MF_00160">
    <property type="entry name" value="SerC_aminotrans_5"/>
    <property type="match status" value="1"/>
</dbReference>
<dbReference type="NCBIfam" id="TIGR01364">
    <property type="entry name" value="serC_1"/>
    <property type="match status" value="1"/>
</dbReference>
<reference evidence="15" key="1">
    <citation type="journal article" date="2019" name="Int. J. Syst. Evol. Microbiol.">
        <title>The Global Catalogue of Microorganisms (GCM) 10K type strain sequencing project: providing services to taxonomists for standard genome sequencing and annotation.</title>
        <authorList>
            <consortium name="The Broad Institute Genomics Platform"/>
            <consortium name="The Broad Institute Genome Sequencing Center for Infectious Disease"/>
            <person name="Wu L."/>
            <person name="Ma J."/>
        </authorList>
    </citation>
    <scope>NUCLEOTIDE SEQUENCE [LARGE SCALE GENOMIC DNA]</scope>
    <source>
        <strain evidence="15">GH52</strain>
    </source>
</reference>
<feature type="binding site" evidence="11">
    <location>
        <position position="195"/>
    </location>
    <ligand>
        <name>pyridoxal 5'-phosphate</name>
        <dbReference type="ChEBI" id="CHEBI:597326"/>
    </ligand>
</feature>
<evidence type="ECO:0000256" key="9">
    <source>
        <dbReference type="ARBA" id="ARBA00047630"/>
    </source>
</evidence>
<accession>A0ABW4YPJ0</accession>
<evidence type="ECO:0000256" key="6">
    <source>
        <dbReference type="ARBA" id="ARBA00022679"/>
    </source>
</evidence>
<comment type="catalytic activity">
    <reaction evidence="9 11">
        <text>4-(phosphooxy)-L-threonine + 2-oxoglutarate = (R)-3-hydroxy-2-oxo-4-phosphooxybutanoate + L-glutamate</text>
        <dbReference type="Rhea" id="RHEA:16573"/>
        <dbReference type="ChEBI" id="CHEBI:16810"/>
        <dbReference type="ChEBI" id="CHEBI:29985"/>
        <dbReference type="ChEBI" id="CHEBI:58452"/>
        <dbReference type="ChEBI" id="CHEBI:58538"/>
        <dbReference type="EC" id="2.6.1.52"/>
    </reaction>
</comment>
<comment type="subcellular location">
    <subcellularLocation>
        <location evidence="11">Cytoplasm</location>
    </subcellularLocation>
</comment>
<dbReference type="EC" id="2.6.1.52" evidence="11"/>
<dbReference type="InterPro" id="IPR022278">
    <property type="entry name" value="Pser_aminoTfrase"/>
</dbReference>
<evidence type="ECO:0000313" key="14">
    <source>
        <dbReference type="EMBL" id="MFD2117652.1"/>
    </source>
</evidence>
<dbReference type="CDD" id="cd00611">
    <property type="entry name" value="PSAT_like"/>
    <property type="match status" value="1"/>
</dbReference>
<comment type="function">
    <text evidence="1 11">Catalyzes the reversible conversion of 3-phosphohydroxypyruvate to phosphoserine and of 3-hydroxy-2-oxo-4-phosphonooxybutanoate to phosphohydroxythreonine.</text>
</comment>
<dbReference type="PANTHER" id="PTHR43247">
    <property type="entry name" value="PHOSPHOSERINE AMINOTRANSFERASE"/>
    <property type="match status" value="1"/>
</dbReference>
<dbReference type="Gene3D" id="3.90.1150.10">
    <property type="entry name" value="Aspartate Aminotransferase, domain 1"/>
    <property type="match status" value="1"/>
</dbReference>
<proteinExistence type="inferred from homology"/>
<evidence type="ECO:0000313" key="15">
    <source>
        <dbReference type="Proteomes" id="UP001597362"/>
    </source>
</evidence>
<dbReference type="Gene3D" id="3.40.640.10">
    <property type="entry name" value="Type I PLP-dependent aspartate aminotransferase-like (Major domain)"/>
    <property type="match status" value="1"/>
</dbReference>
<feature type="binding site" evidence="11">
    <location>
        <position position="102"/>
    </location>
    <ligand>
        <name>pyridoxal 5'-phosphate</name>
        <dbReference type="ChEBI" id="CHEBI:597326"/>
    </ligand>
</feature>
<evidence type="ECO:0000256" key="1">
    <source>
        <dbReference type="ARBA" id="ARBA00003483"/>
    </source>
</evidence>
<feature type="binding site" evidence="11">
    <location>
        <position position="42"/>
    </location>
    <ligand>
        <name>L-glutamate</name>
        <dbReference type="ChEBI" id="CHEBI:29985"/>
    </ligand>
</feature>
<evidence type="ECO:0000256" key="4">
    <source>
        <dbReference type="ARBA" id="ARBA00022576"/>
    </source>
</evidence>
<keyword evidence="4 11" id="KW-0032">Aminotransferase</keyword>
<dbReference type="PIRSF" id="PIRSF000525">
    <property type="entry name" value="SerC"/>
    <property type="match status" value="1"/>
</dbReference>
<evidence type="ECO:0000256" key="8">
    <source>
        <dbReference type="ARBA" id="ARBA00023299"/>
    </source>
</evidence>
<dbReference type="NCBIfam" id="NF003764">
    <property type="entry name" value="PRK05355.1"/>
    <property type="match status" value="1"/>
</dbReference>
<organism evidence="14 15">
    <name type="scientific">Paenibacillus yanchengensis</name>
    <dbReference type="NCBI Taxonomy" id="2035833"/>
    <lineage>
        <taxon>Bacteria</taxon>
        <taxon>Bacillati</taxon>
        <taxon>Bacillota</taxon>
        <taxon>Bacilli</taxon>
        <taxon>Bacillales</taxon>
        <taxon>Paenibacillaceae</taxon>
        <taxon>Paenibacillus</taxon>
    </lineage>
</organism>
<dbReference type="PROSITE" id="PS00595">
    <property type="entry name" value="AA_TRANSFER_CLASS_5"/>
    <property type="match status" value="1"/>
</dbReference>
<dbReference type="RefSeq" id="WP_377774901.1">
    <property type="nucleotide sequence ID" value="NZ_JBHUHO010000046.1"/>
</dbReference>
<keyword evidence="15" id="KW-1185">Reference proteome</keyword>
<name>A0ABW4YPJ0_9BACL</name>
<evidence type="ECO:0000256" key="11">
    <source>
        <dbReference type="HAMAP-Rule" id="MF_00160"/>
    </source>
</evidence>
<dbReference type="InterPro" id="IPR015424">
    <property type="entry name" value="PyrdxlP-dep_Trfase"/>
</dbReference>
<feature type="binding site" evidence="11">
    <location>
        <begin position="237"/>
        <end position="238"/>
    </location>
    <ligand>
        <name>pyridoxal 5'-phosphate</name>
        <dbReference type="ChEBI" id="CHEBI:597326"/>
    </ligand>
</feature>
<keyword evidence="7 11" id="KW-0663">Pyridoxal phosphate</keyword>
<sequence length="361" mass="39789">MKRAFNFNAGPAALPLSVLQKAQEQFVDFNGAGMSIMEMSHRSAAYEQVNNETEALVRKLLQVPDNYKVLFMQGGASTQFAMLPMNYLTAGKQAAYVDTGAWAGKAIKEAELIGNTVIAASSASDQYMKMPALDQLSLDSNTAYLHLTSNETIGGTQFKTFPNTGNVPLIVDMSSDILSRPLQIEQYGMIYAGAQKNLGPSGVTLVIVREDLVAASNKEIPTMFRYSTHAKSNSLYNTPPSYSVYMMKLVLEWIDEMGGVDKLAAYNEHKTNLIYNVIDNSDGYYRGCADIDSRSRMNITFRMANEELEKQFVKESEQAGFVGLKGHRDVGGLRASTYNAVPTASCEALAQFMVDFQKRNN</sequence>
<dbReference type="GO" id="GO:0004648">
    <property type="term" value="F:O-phospho-L-serine:2-oxoglutarate aminotransferase activity"/>
    <property type="evidence" value="ECO:0007669"/>
    <property type="project" value="UniProtKB-EC"/>
</dbReference>
<comment type="caution">
    <text evidence="11">Lacks conserved residue(s) required for the propagation of feature annotation.</text>
</comment>
<evidence type="ECO:0000256" key="7">
    <source>
        <dbReference type="ARBA" id="ARBA00022898"/>
    </source>
</evidence>
<keyword evidence="5 11" id="KW-0028">Amino-acid biosynthesis</keyword>
<keyword evidence="11" id="KW-0963">Cytoplasm</keyword>
<evidence type="ECO:0000256" key="3">
    <source>
        <dbReference type="ARBA" id="ARBA00006904"/>
    </source>
</evidence>
<comment type="similarity">
    <text evidence="3 11">Belongs to the class-V pyridoxal-phosphate-dependent aminotransferase family. SerC subfamily.</text>
</comment>
<comment type="cofactor">
    <cofactor evidence="11">
        <name>pyridoxal 5'-phosphate</name>
        <dbReference type="ChEBI" id="CHEBI:597326"/>
    </cofactor>
    <text evidence="11">Binds 1 pyridoxal phosphate per subunit.</text>
</comment>
<dbReference type="Proteomes" id="UP001597362">
    <property type="component" value="Unassembled WGS sequence"/>
</dbReference>
<dbReference type="InterPro" id="IPR015421">
    <property type="entry name" value="PyrdxlP-dep_Trfase_major"/>
</dbReference>
<evidence type="ECO:0000256" key="12">
    <source>
        <dbReference type="RuleBase" id="RU004505"/>
    </source>
</evidence>
<keyword evidence="8 11" id="KW-0718">Serine biosynthesis</keyword>